<evidence type="ECO:0000256" key="1">
    <source>
        <dbReference type="ARBA" id="ARBA00004651"/>
    </source>
</evidence>
<evidence type="ECO:0000256" key="2">
    <source>
        <dbReference type="ARBA" id="ARBA00022475"/>
    </source>
</evidence>
<dbReference type="PANTHER" id="PTHR47089">
    <property type="entry name" value="ABC TRANSPORTER, PERMEASE PROTEIN"/>
    <property type="match status" value="1"/>
</dbReference>
<comment type="subcellular location">
    <subcellularLocation>
        <location evidence="1">Cell membrane</location>
        <topology evidence="1">Multi-pass membrane protein</topology>
    </subcellularLocation>
</comment>
<dbReference type="CDD" id="cd06580">
    <property type="entry name" value="TM_PBP1_transp_TpRbsC_like"/>
    <property type="match status" value="1"/>
</dbReference>
<keyword evidence="8" id="KW-0762">Sugar transport</keyword>
<feature type="transmembrane region" description="Helical" evidence="7">
    <location>
        <begin position="297"/>
        <end position="316"/>
    </location>
</feature>
<keyword evidence="9" id="KW-1185">Reference proteome</keyword>
<feature type="region of interest" description="Disordered" evidence="6">
    <location>
        <begin position="1"/>
        <end position="27"/>
    </location>
</feature>
<feature type="compositionally biased region" description="Basic and acidic residues" evidence="6">
    <location>
        <begin position="1"/>
        <end position="18"/>
    </location>
</feature>
<dbReference type="EMBL" id="JACHWR010000002">
    <property type="protein sequence ID" value="MBB3043115.1"/>
    <property type="molecule type" value="Genomic_DNA"/>
</dbReference>
<evidence type="ECO:0000256" key="3">
    <source>
        <dbReference type="ARBA" id="ARBA00022692"/>
    </source>
</evidence>
<dbReference type="InterPro" id="IPR001851">
    <property type="entry name" value="ABC_transp_permease"/>
</dbReference>
<keyword evidence="8" id="KW-0813">Transport</keyword>
<feature type="transmembrane region" description="Helical" evidence="7">
    <location>
        <begin position="46"/>
        <end position="69"/>
    </location>
</feature>
<organism evidence="8 9">
    <name type="scientific">Nocardioides soli</name>
    <dbReference type="NCBI Taxonomy" id="1036020"/>
    <lineage>
        <taxon>Bacteria</taxon>
        <taxon>Bacillati</taxon>
        <taxon>Actinomycetota</taxon>
        <taxon>Actinomycetes</taxon>
        <taxon>Propionibacteriales</taxon>
        <taxon>Nocardioidaceae</taxon>
        <taxon>Nocardioides</taxon>
    </lineage>
</organism>
<dbReference type="GO" id="GO:0005886">
    <property type="term" value="C:plasma membrane"/>
    <property type="evidence" value="ECO:0007669"/>
    <property type="project" value="UniProtKB-SubCell"/>
</dbReference>
<evidence type="ECO:0000256" key="5">
    <source>
        <dbReference type="ARBA" id="ARBA00023136"/>
    </source>
</evidence>
<keyword evidence="2" id="KW-1003">Cell membrane</keyword>
<feature type="transmembrane region" description="Helical" evidence="7">
    <location>
        <begin position="223"/>
        <end position="241"/>
    </location>
</feature>
<keyword evidence="3 7" id="KW-0812">Transmembrane</keyword>
<reference evidence="8 9" key="1">
    <citation type="submission" date="2020-08" db="EMBL/GenBank/DDBJ databases">
        <title>Sequencing the genomes of 1000 actinobacteria strains.</title>
        <authorList>
            <person name="Klenk H.-P."/>
        </authorList>
    </citation>
    <scope>NUCLEOTIDE SEQUENCE [LARGE SCALE GENOMIC DNA]</scope>
    <source>
        <strain evidence="8 9">DSM 105498</strain>
    </source>
</reference>
<evidence type="ECO:0000313" key="9">
    <source>
        <dbReference type="Proteomes" id="UP000589626"/>
    </source>
</evidence>
<feature type="transmembrane region" description="Helical" evidence="7">
    <location>
        <begin position="323"/>
        <end position="340"/>
    </location>
</feature>
<dbReference type="AlphaFoldDB" id="A0A7W4Z2Y4"/>
<dbReference type="RefSeq" id="WP_183593001.1">
    <property type="nucleotide sequence ID" value="NZ_JACHWR010000002.1"/>
</dbReference>
<feature type="transmembrane region" description="Helical" evidence="7">
    <location>
        <begin position="144"/>
        <end position="165"/>
    </location>
</feature>
<keyword evidence="4 7" id="KW-1133">Transmembrane helix</keyword>
<evidence type="ECO:0000256" key="4">
    <source>
        <dbReference type="ARBA" id="ARBA00022989"/>
    </source>
</evidence>
<feature type="transmembrane region" description="Helical" evidence="7">
    <location>
        <begin position="119"/>
        <end position="138"/>
    </location>
</feature>
<sequence length="379" mass="39771">MTQRETDTRSGTEVEPSRAPDPVRGGDRARSVERLARLFDRPWPSIIAAFVVSLGIGLLLVVLAGGTAAEAVDVAYRSTVGSQQGMIDSLVYTTPRLLVAVGVIVALRSGQFNLGAEGQLQVGAIGAALGGAFLAPSIPGPLALPVSLLLAMVFGALWAGLAAVLKVWRGCDELITTLLLNFIAIYLVQLMVQGAMKDPSSTFNQSKRVIAVAELPRFGFTRLHYGIVIAVACVVLVWFLLDRTALGLRLRSVGYNPVASRYQQLRVGRLTVAAMLISGAVCALAGAGETLGVQFRLIQGFSSGFGFEGLAIAFLASLRPGRALVIALIFGGIFSTATRLQQELGVTASLAYVVEGLPIVLLACAAGAQALRAQRKGIA</sequence>
<evidence type="ECO:0000256" key="7">
    <source>
        <dbReference type="SAM" id="Phobius"/>
    </source>
</evidence>
<accession>A0A7W4Z2Y4</accession>
<evidence type="ECO:0000313" key="8">
    <source>
        <dbReference type="EMBL" id="MBB3043115.1"/>
    </source>
</evidence>
<dbReference type="GO" id="GO:0022857">
    <property type="term" value="F:transmembrane transporter activity"/>
    <property type="evidence" value="ECO:0007669"/>
    <property type="project" value="InterPro"/>
</dbReference>
<proteinExistence type="predicted"/>
<dbReference type="Pfam" id="PF02653">
    <property type="entry name" value="BPD_transp_2"/>
    <property type="match status" value="1"/>
</dbReference>
<name>A0A7W4Z2Y4_9ACTN</name>
<dbReference type="PANTHER" id="PTHR47089:SF1">
    <property type="entry name" value="GUANOSINE ABC TRANSPORTER PERMEASE PROTEIN NUPP"/>
    <property type="match status" value="1"/>
</dbReference>
<feature type="transmembrane region" description="Helical" evidence="7">
    <location>
        <begin position="89"/>
        <end position="107"/>
    </location>
</feature>
<feature type="transmembrane region" description="Helical" evidence="7">
    <location>
        <begin position="177"/>
        <end position="196"/>
    </location>
</feature>
<protein>
    <submittedName>
        <fullName evidence="8">Simple sugar transport system permease protein</fullName>
    </submittedName>
</protein>
<gene>
    <name evidence="8" type="ORF">FHU40_002933</name>
</gene>
<feature type="transmembrane region" description="Helical" evidence="7">
    <location>
        <begin position="346"/>
        <end position="368"/>
    </location>
</feature>
<evidence type="ECO:0000256" key="6">
    <source>
        <dbReference type="SAM" id="MobiDB-lite"/>
    </source>
</evidence>
<feature type="transmembrane region" description="Helical" evidence="7">
    <location>
        <begin position="270"/>
        <end position="291"/>
    </location>
</feature>
<keyword evidence="5 7" id="KW-0472">Membrane</keyword>
<comment type="caution">
    <text evidence="8">The sequence shown here is derived from an EMBL/GenBank/DDBJ whole genome shotgun (WGS) entry which is preliminary data.</text>
</comment>
<dbReference type="Proteomes" id="UP000589626">
    <property type="component" value="Unassembled WGS sequence"/>
</dbReference>